<reference evidence="2" key="2">
    <citation type="submission" date="2025-09" db="UniProtKB">
        <authorList>
            <consortium name="Ensembl"/>
        </authorList>
    </citation>
    <scope>IDENTIFICATION</scope>
</reference>
<reference evidence="2" key="1">
    <citation type="submission" date="2025-08" db="UniProtKB">
        <authorList>
            <consortium name="Ensembl"/>
        </authorList>
    </citation>
    <scope>IDENTIFICATION</scope>
</reference>
<sequence length="127" mass="14118">NFLPTKLSGTNTCKFSSPGICTWTYNVNSAAISRILAKPRALEALSLYLISSEAVLSSALDQNSSQLPCRPESKNIPVNFSSIPAISLKQKQRKNSNFHFLQQIKSKSAQRTKSPAHHRTMKSYVKH</sequence>
<dbReference type="GeneTree" id="ENSGT01030000234985"/>
<name>A0A8D0G8R6_SPHPU</name>
<dbReference type="Ensembl" id="ENSSPUT00000004682.1">
    <property type="protein sequence ID" value="ENSSPUP00000004402.1"/>
    <property type="gene ID" value="ENSSPUG00000003393.1"/>
</dbReference>
<accession>A0A8D0G8R6</accession>
<dbReference type="OMA" id="PCRPESK"/>
<feature type="region of interest" description="Disordered" evidence="1">
    <location>
        <begin position="106"/>
        <end position="127"/>
    </location>
</feature>
<keyword evidence="3" id="KW-1185">Reference proteome</keyword>
<proteinExistence type="predicted"/>
<feature type="compositionally biased region" description="Basic residues" evidence="1">
    <location>
        <begin position="108"/>
        <end position="127"/>
    </location>
</feature>
<dbReference type="AlphaFoldDB" id="A0A8D0G8R6"/>
<evidence type="ECO:0000313" key="2">
    <source>
        <dbReference type="Ensembl" id="ENSSPUP00000004402.1"/>
    </source>
</evidence>
<evidence type="ECO:0000313" key="3">
    <source>
        <dbReference type="Proteomes" id="UP000694392"/>
    </source>
</evidence>
<evidence type="ECO:0000256" key="1">
    <source>
        <dbReference type="SAM" id="MobiDB-lite"/>
    </source>
</evidence>
<dbReference type="Proteomes" id="UP000694392">
    <property type="component" value="Unplaced"/>
</dbReference>
<organism evidence="2 3">
    <name type="scientific">Sphenodon punctatus</name>
    <name type="common">Tuatara</name>
    <name type="synonym">Hatteria punctata</name>
    <dbReference type="NCBI Taxonomy" id="8508"/>
    <lineage>
        <taxon>Eukaryota</taxon>
        <taxon>Metazoa</taxon>
        <taxon>Chordata</taxon>
        <taxon>Craniata</taxon>
        <taxon>Vertebrata</taxon>
        <taxon>Euteleostomi</taxon>
        <taxon>Lepidosauria</taxon>
        <taxon>Sphenodontia</taxon>
        <taxon>Sphenodontidae</taxon>
        <taxon>Sphenodon</taxon>
    </lineage>
</organism>
<protein>
    <submittedName>
        <fullName evidence="2">Uncharacterized protein</fullName>
    </submittedName>
</protein>